<dbReference type="InterPro" id="IPR000182">
    <property type="entry name" value="GNAT_dom"/>
</dbReference>
<comment type="caution">
    <text evidence="3">The sequence shown here is derived from an EMBL/GenBank/DDBJ whole genome shotgun (WGS) entry which is preliminary data.</text>
</comment>
<sequence length="160" mass="17663">MLQIRPVEHADNVNLATVLRAILIEMGVPKVGTAYEDKALDCMYETYAEANAQYFVVEQDGVILGGAGIAALANYDGPVCELQKMYVSSELRGRGLGKQLMNTCLEFASKSGFEQVYIETMPYMEAAQKLYKKTGFYYIDGPMGCTGHNACPVHMLKDLK</sequence>
<dbReference type="SUPFAM" id="SSF55729">
    <property type="entry name" value="Acyl-CoA N-acyltransferases (Nat)"/>
    <property type="match status" value="1"/>
</dbReference>
<dbReference type="Proteomes" id="UP000289821">
    <property type="component" value="Unassembled WGS sequence"/>
</dbReference>
<dbReference type="GO" id="GO:0008080">
    <property type="term" value="F:N-acetyltransferase activity"/>
    <property type="evidence" value="ECO:0007669"/>
    <property type="project" value="InterPro"/>
</dbReference>
<name>A0A4Q0NV24_9FLAO</name>
<dbReference type="InterPro" id="IPR016181">
    <property type="entry name" value="Acyl_CoA_acyltransferase"/>
</dbReference>
<evidence type="ECO:0000313" key="4">
    <source>
        <dbReference type="Proteomes" id="UP000289821"/>
    </source>
</evidence>
<dbReference type="AlphaFoldDB" id="A0A4Q0NV24"/>
<reference evidence="3 4" key="1">
    <citation type="submission" date="2018-07" db="EMBL/GenBank/DDBJ databases">
        <title>Leeuwenhoekiella genomics.</title>
        <authorList>
            <person name="Tahon G."/>
            <person name="Willems A."/>
        </authorList>
    </citation>
    <scope>NUCLEOTIDE SEQUENCE [LARGE SCALE GENOMIC DNA]</scope>
    <source>
        <strain evidence="3 4">R-50232</strain>
    </source>
</reference>
<dbReference type="InterPro" id="IPR050769">
    <property type="entry name" value="NAT_camello-type"/>
</dbReference>
<accession>A0A4Q0NV24</accession>
<organism evidence="3 4">
    <name type="scientific">Leeuwenhoekiella aestuarii</name>
    <dbReference type="NCBI Taxonomy" id="2249426"/>
    <lineage>
        <taxon>Bacteria</taxon>
        <taxon>Pseudomonadati</taxon>
        <taxon>Bacteroidota</taxon>
        <taxon>Flavobacteriia</taxon>
        <taxon>Flavobacteriales</taxon>
        <taxon>Flavobacteriaceae</taxon>
        <taxon>Leeuwenhoekiella</taxon>
    </lineage>
</organism>
<keyword evidence="1 3" id="KW-0808">Transferase</keyword>
<evidence type="ECO:0000313" key="3">
    <source>
        <dbReference type="EMBL" id="RXG15525.1"/>
    </source>
</evidence>
<proteinExistence type="predicted"/>
<gene>
    <name evidence="3" type="ORF">DSM04_103414</name>
</gene>
<dbReference type="Gene3D" id="3.40.630.30">
    <property type="match status" value="1"/>
</dbReference>
<evidence type="ECO:0000256" key="1">
    <source>
        <dbReference type="ARBA" id="ARBA00022679"/>
    </source>
</evidence>
<keyword evidence="4" id="KW-1185">Reference proteome</keyword>
<dbReference type="PROSITE" id="PS51186">
    <property type="entry name" value="GNAT"/>
    <property type="match status" value="1"/>
</dbReference>
<dbReference type="OrthoDB" id="5419426at2"/>
<dbReference type="EMBL" id="QOVI01000003">
    <property type="protein sequence ID" value="RXG15525.1"/>
    <property type="molecule type" value="Genomic_DNA"/>
</dbReference>
<protein>
    <submittedName>
        <fullName evidence="3">Putative acetyltransferase</fullName>
    </submittedName>
</protein>
<dbReference type="PANTHER" id="PTHR13947">
    <property type="entry name" value="GNAT FAMILY N-ACETYLTRANSFERASE"/>
    <property type="match status" value="1"/>
</dbReference>
<dbReference type="RefSeq" id="WP_128761092.1">
    <property type="nucleotide sequence ID" value="NZ_QOVI01000003.1"/>
</dbReference>
<evidence type="ECO:0000259" key="2">
    <source>
        <dbReference type="PROSITE" id="PS51186"/>
    </source>
</evidence>
<feature type="domain" description="N-acetyltransferase" evidence="2">
    <location>
        <begin position="2"/>
        <end position="160"/>
    </location>
</feature>
<dbReference type="Pfam" id="PF00583">
    <property type="entry name" value="Acetyltransf_1"/>
    <property type="match status" value="1"/>
</dbReference>
<dbReference type="PANTHER" id="PTHR13947:SF37">
    <property type="entry name" value="LD18367P"/>
    <property type="match status" value="1"/>
</dbReference>
<dbReference type="CDD" id="cd04301">
    <property type="entry name" value="NAT_SF"/>
    <property type="match status" value="1"/>
</dbReference>